<evidence type="ECO:0000256" key="6">
    <source>
        <dbReference type="RuleBase" id="RU364150"/>
    </source>
</evidence>
<dbReference type="PANTHER" id="PTHR13321">
    <property type="entry name" value="MEDIATOR OF RNA POLYMERASE II TRANSCRIPTION, SUBUNIT 18"/>
    <property type="match status" value="1"/>
</dbReference>
<evidence type="ECO:0000256" key="3">
    <source>
        <dbReference type="ARBA" id="ARBA00023015"/>
    </source>
</evidence>
<sequence>MSSSVGESSLPVIPPPDNFQVVEAVLYASVFDNCHHELLARLKNMTDNWRDFKEHEMVYSMRCGTTAERTDPIVRMRRQFSSDTTVWHIRYLGTQNVDDKCPAVIHSSIDSIAYSPNIMSFIKDMNFMLNYEYLMMGNVFCFGTIKVLVYKVLTVLKAGKYSKDSLIPLTKSFVVEASVPVENEETMFYAKQLKKFCDQLEPFVKFTKVEYYRPRVTEEEAK</sequence>
<evidence type="ECO:0000313" key="8">
    <source>
        <dbReference type="WBParaSite" id="Pan_g2014.t1"/>
    </source>
</evidence>
<comment type="subunit">
    <text evidence="6">Component of the Mediator complex.</text>
</comment>
<gene>
    <name evidence="6" type="primary">MED18</name>
</gene>
<keyword evidence="5 6" id="KW-0539">Nucleus</keyword>
<evidence type="ECO:0000256" key="4">
    <source>
        <dbReference type="ARBA" id="ARBA00023163"/>
    </source>
</evidence>
<keyword evidence="6" id="KW-0010">Activator</keyword>
<dbReference type="GO" id="GO:0006357">
    <property type="term" value="P:regulation of transcription by RNA polymerase II"/>
    <property type="evidence" value="ECO:0007669"/>
    <property type="project" value="InterPro"/>
</dbReference>
<dbReference type="GO" id="GO:0003712">
    <property type="term" value="F:transcription coregulator activity"/>
    <property type="evidence" value="ECO:0007669"/>
    <property type="project" value="InterPro"/>
</dbReference>
<dbReference type="AlphaFoldDB" id="A0A7E4VG79"/>
<keyword evidence="7" id="KW-1185">Reference proteome</keyword>
<keyword evidence="3 6" id="KW-0805">Transcription regulation</keyword>
<dbReference type="Gene3D" id="2.40.320.10">
    <property type="entry name" value="Hypothetical Protein Pfu-838710-001"/>
    <property type="match status" value="1"/>
</dbReference>
<dbReference type="WBParaSite" id="Pan_g2014.t1">
    <property type="protein sequence ID" value="Pan_g2014.t1"/>
    <property type="gene ID" value="Pan_g2014"/>
</dbReference>
<evidence type="ECO:0000256" key="2">
    <source>
        <dbReference type="ARBA" id="ARBA00009814"/>
    </source>
</evidence>
<name>A0A7E4VG79_PANRE</name>
<organism evidence="7 8">
    <name type="scientific">Panagrellus redivivus</name>
    <name type="common">Microworm</name>
    <dbReference type="NCBI Taxonomy" id="6233"/>
    <lineage>
        <taxon>Eukaryota</taxon>
        <taxon>Metazoa</taxon>
        <taxon>Ecdysozoa</taxon>
        <taxon>Nematoda</taxon>
        <taxon>Chromadorea</taxon>
        <taxon>Rhabditida</taxon>
        <taxon>Tylenchina</taxon>
        <taxon>Panagrolaimomorpha</taxon>
        <taxon>Panagrolaimoidea</taxon>
        <taxon>Panagrolaimidae</taxon>
        <taxon>Panagrellus</taxon>
    </lineage>
</organism>
<evidence type="ECO:0000256" key="1">
    <source>
        <dbReference type="ARBA" id="ARBA00004123"/>
    </source>
</evidence>
<dbReference type="Pfam" id="PF09637">
    <property type="entry name" value="Med18"/>
    <property type="match status" value="2"/>
</dbReference>
<reference evidence="7" key="1">
    <citation type="journal article" date="2013" name="Genetics">
        <title>The draft genome and transcriptome of Panagrellus redivivus are shaped by the harsh demands of a free-living lifestyle.</title>
        <authorList>
            <person name="Srinivasan J."/>
            <person name="Dillman A.R."/>
            <person name="Macchietto M.G."/>
            <person name="Heikkinen L."/>
            <person name="Lakso M."/>
            <person name="Fracchia K.M."/>
            <person name="Antoshechkin I."/>
            <person name="Mortazavi A."/>
            <person name="Wong G."/>
            <person name="Sternberg P.W."/>
        </authorList>
    </citation>
    <scope>NUCLEOTIDE SEQUENCE [LARGE SCALE GENOMIC DNA]</scope>
    <source>
        <strain evidence="7">MT8872</strain>
    </source>
</reference>
<comment type="similarity">
    <text evidence="2 6">Belongs to the Mediator complex subunit 18 family.</text>
</comment>
<comment type="function">
    <text evidence="6">Component of the Mediator complex, a coactivator involved in the regulated transcription of nearly all RNA polymerase II-dependent genes. Mediator functions as a bridge to convey information from gene-specific regulatory proteins to the basal RNA polymerase II transcription machinery. Mediator is recruited to promoters by direct interactions with regulatory proteins and serves as a scaffold for the assembly of a functional preinitiation complex with RNA polymerase II and the general transcription factors.</text>
</comment>
<protein>
    <recommendedName>
        <fullName evidence="6">Mediator of RNA polymerase II transcription subunit 18</fullName>
    </recommendedName>
    <alternativeName>
        <fullName evidence="6">Mediator complex subunit 18</fullName>
    </alternativeName>
</protein>
<dbReference type="GO" id="GO:0016592">
    <property type="term" value="C:mediator complex"/>
    <property type="evidence" value="ECO:0007669"/>
    <property type="project" value="InterPro"/>
</dbReference>
<keyword evidence="4 6" id="KW-0804">Transcription</keyword>
<evidence type="ECO:0000256" key="5">
    <source>
        <dbReference type="ARBA" id="ARBA00023242"/>
    </source>
</evidence>
<proteinExistence type="inferred from homology"/>
<accession>A0A7E4VG79</accession>
<dbReference type="GO" id="GO:0006369">
    <property type="term" value="P:termination of RNA polymerase II transcription"/>
    <property type="evidence" value="ECO:0007669"/>
    <property type="project" value="TreeGrafter"/>
</dbReference>
<dbReference type="PANTHER" id="PTHR13321:SF2">
    <property type="entry name" value="MEDIATOR OF RNA POLYMERASE II TRANSCRIPTION SUBUNIT 18"/>
    <property type="match status" value="1"/>
</dbReference>
<dbReference type="InterPro" id="IPR019095">
    <property type="entry name" value="Mediator_Med18"/>
</dbReference>
<reference evidence="8" key="2">
    <citation type="submission" date="2020-10" db="UniProtKB">
        <authorList>
            <consortium name="WormBaseParasite"/>
        </authorList>
    </citation>
    <scope>IDENTIFICATION</scope>
</reference>
<dbReference type="Proteomes" id="UP000492821">
    <property type="component" value="Unassembled WGS sequence"/>
</dbReference>
<dbReference type="GO" id="GO:0070847">
    <property type="term" value="C:core mediator complex"/>
    <property type="evidence" value="ECO:0007669"/>
    <property type="project" value="TreeGrafter"/>
</dbReference>
<comment type="subcellular location">
    <subcellularLocation>
        <location evidence="1 6">Nucleus</location>
    </subcellularLocation>
</comment>
<evidence type="ECO:0000313" key="7">
    <source>
        <dbReference type="Proteomes" id="UP000492821"/>
    </source>
</evidence>